<dbReference type="AlphaFoldDB" id="A0A9W6XKW5"/>
<dbReference type="OrthoDB" id="128879at2759"/>
<gene>
    <name evidence="3" type="ORF">Pfra01_001323200</name>
</gene>
<protein>
    <submittedName>
        <fullName evidence="3">Unnamed protein product</fullName>
    </submittedName>
</protein>
<dbReference type="EMBL" id="BSXT01001349">
    <property type="protein sequence ID" value="GMF41564.1"/>
    <property type="molecule type" value="Genomic_DNA"/>
</dbReference>
<evidence type="ECO:0000313" key="4">
    <source>
        <dbReference type="Proteomes" id="UP001165121"/>
    </source>
</evidence>
<feature type="region of interest" description="Disordered" evidence="2">
    <location>
        <begin position="248"/>
        <end position="354"/>
    </location>
</feature>
<feature type="coiled-coil region" evidence="1">
    <location>
        <begin position="63"/>
        <end position="132"/>
    </location>
</feature>
<accession>A0A9W6XKW5</accession>
<sequence>MTVPESLRVGRHLDRDNDDLRSHIDLVRALIVGLATHASVLHSRNLALLDRAHEGFQLELDIIRRLYGERDILKADLQHLHEELETAKQTVFEADQWKSKFNVLTVTPDEHTQALEDELARAKADCTTLVAQLASRQSSELTQARQERDVAVQGLQDGRGLFKLNQAHDRATWEHADQAAIWRRLLHSASEGREATLRVRDALGARLVASVREAGGTLGLYCILCQWEREVEGAANVAVSVPADPRLPDLTSPDSSAAFADSARVPPHSISGDSQRAQGGLPFPSSRRRSSGGGGSCPSGGSGSRSGNSQTSSAKPSRPLRFGKRFASQVEFTPKRRSRRPQLSCGVAGSAKSARWLDPTSQLARTPTNGGGPPMIRDLGWTCSPVGRAGSCSSGNW</sequence>
<dbReference type="Proteomes" id="UP001165121">
    <property type="component" value="Unassembled WGS sequence"/>
</dbReference>
<feature type="compositionally biased region" description="Gly residues" evidence="2">
    <location>
        <begin position="291"/>
        <end position="304"/>
    </location>
</feature>
<name>A0A9W6XKW5_9STRA</name>
<evidence type="ECO:0000313" key="3">
    <source>
        <dbReference type="EMBL" id="GMF41564.1"/>
    </source>
</evidence>
<evidence type="ECO:0000256" key="1">
    <source>
        <dbReference type="SAM" id="Coils"/>
    </source>
</evidence>
<organism evidence="3 4">
    <name type="scientific">Phytophthora fragariaefolia</name>
    <dbReference type="NCBI Taxonomy" id="1490495"/>
    <lineage>
        <taxon>Eukaryota</taxon>
        <taxon>Sar</taxon>
        <taxon>Stramenopiles</taxon>
        <taxon>Oomycota</taxon>
        <taxon>Peronosporomycetes</taxon>
        <taxon>Peronosporales</taxon>
        <taxon>Peronosporaceae</taxon>
        <taxon>Phytophthora</taxon>
    </lineage>
</organism>
<reference evidence="3" key="1">
    <citation type="submission" date="2023-04" db="EMBL/GenBank/DDBJ databases">
        <title>Phytophthora fragariaefolia NBRC 109709.</title>
        <authorList>
            <person name="Ichikawa N."/>
            <person name="Sato H."/>
            <person name="Tonouchi N."/>
        </authorList>
    </citation>
    <scope>NUCLEOTIDE SEQUENCE</scope>
    <source>
        <strain evidence="3">NBRC 109709</strain>
    </source>
</reference>
<evidence type="ECO:0000256" key="2">
    <source>
        <dbReference type="SAM" id="MobiDB-lite"/>
    </source>
</evidence>
<proteinExistence type="predicted"/>
<keyword evidence="1" id="KW-0175">Coiled coil</keyword>
<feature type="compositionally biased region" description="Low complexity" evidence="2">
    <location>
        <begin position="252"/>
        <end position="263"/>
    </location>
</feature>
<keyword evidence="4" id="KW-1185">Reference proteome</keyword>
<comment type="caution">
    <text evidence="3">The sequence shown here is derived from an EMBL/GenBank/DDBJ whole genome shotgun (WGS) entry which is preliminary data.</text>
</comment>